<name>A0A1I7SJA9_BURXY</name>
<dbReference type="Proteomes" id="UP000095284">
    <property type="component" value="Unplaced"/>
</dbReference>
<keyword evidence="1" id="KW-0813">Transport</keyword>
<dbReference type="GO" id="GO:0005737">
    <property type="term" value="C:cytoplasm"/>
    <property type="evidence" value="ECO:0007669"/>
    <property type="project" value="UniProtKB-SubCell"/>
</dbReference>
<evidence type="ECO:0000313" key="5">
    <source>
        <dbReference type="Proteomes" id="UP000095284"/>
    </source>
</evidence>
<dbReference type="PROSITE" id="PS50177">
    <property type="entry name" value="NTF2_DOMAIN"/>
    <property type="match status" value="1"/>
</dbReference>
<keyword evidence="6" id="KW-1185">Reference proteome</keyword>
<gene>
    <name evidence="3" type="ORF">BXYJ_LOCUS10920</name>
</gene>
<evidence type="ECO:0000313" key="4">
    <source>
        <dbReference type="EMBL" id="CAG9121221.1"/>
    </source>
</evidence>
<sequence length="131" mass="15040">MADTLAKAQEDAMLCSKVKKFMYLYYEALDTRKEKIPYLYTSDNPQLIWNGHNVQGIDNISRFVNELPVTRHTFFSIDPQPLKTAGPDWAMVSVMGEVSIGGLQQAFTHVFVLNTESNTFHIKSDQYRFID</sequence>
<organism evidence="5 7">
    <name type="scientific">Bursaphelenchus xylophilus</name>
    <name type="common">Pinewood nematode worm</name>
    <name type="synonym">Aphelenchoides xylophilus</name>
    <dbReference type="NCBI Taxonomy" id="6326"/>
    <lineage>
        <taxon>Eukaryota</taxon>
        <taxon>Metazoa</taxon>
        <taxon>Ecdysozoa</taxon>
        <taxon>Nematoda</taxon>
        <taxon>Chromadorea</taxon>
        <taxon>Rhabditida</taxon>
        <taxon>Tylenchina</taxon>
        <taxon>Tylenchomorpha</taxon>
        <taxon>Aphelenchoidea</taxon>
        <taxon>Aphelenchoididae</taxon>
        <taxon>Bursaphelenchus</taxon>
    </lineage>
</organism>
<dbReference type="WBParaSite" id="BXY_1313300.1">
    <property type="protein sequence ID" value="BXY_1313300.1"/>
    <property type="gene ID" value="BXY_1313300"/>
</dbReference>
<reference evidence="4" key="2">
    <citation type="submission" date="2020-08" db="EMBL/GenBank/DDBJ databases">
        <authorList>
            <person name="Kikuchi T."/>
        </authorList>
    </citation>
    <scope>NUCLEOTIDE SEQUENCE</scope>
    <source>
        <strain evidence="3">Ka4C1</strain>
    </source>
</reference>
<feature type="domain" description="NTF2" evidence="2">
    <location>
        <begin position="17"/>
        <end position="129"/>
    </location>
</feature>
<proteinExistence type="predicted"/>
<dbReference type="InterPro" id="IPR045875">
    <property type="entry name" value="NTF2"/>
</dbReference>
<dbReference type="GO" id="GO:0051028">
    <property type="term" value="P:mRNA transport"/>
    <property type="evidence" value="ECO:0007669"/>
    <property type="project" value="UniProtKB-UniRule"/>
</dbReference>
<accession>A0A1I7SJA9</accession>
<keyword evidence="1" id="KW-0653">Protein transport</keyword>
<evidence type="ECO:0000313" key="6">
    <source>
        <dbReference type="Proteomes" id="UP000659654"/>
    </source>
</evidence>
<dbReference type="InterPro" id="IPR032710">
    <property type="entry name" value="NTF2-like_dom_sf"/>
</dbReference>
<dbReference type="SMR" id="A0A1I7SJA9"/>
<evidence type="ECO:0000259" key="2">
    <source>
        <dbReference type="PROSITE" id="PS50177"/>
    </source>
</evidence>
<evidence type="ECO:0000256" key="1">
    <source>
        <dbReference type="RuleBase" id="RU369002"/>
    </source>
</evidence>
<evidence type="ECO:0000313" key="7">
    <source>
        <dbReference type="WBParaSite" id="BXY_1313300.1"/>
    </source>
</evidence>
<dbReference type="GO" id="GO:0006913">
    <property type="term" value="P:nucleocytoplasmic transport"/>
    <property type="evidence" value="ECO:0007669"/>
    <property type="project" value="UniProtKB-UniRule"/>
</dbReference>
<dbReference type="Proteomes" id="UP000582659">
    <property type="component" value="Unassembled WGS sequence"/>
</dbReference>
<comment type="subcellular location">
    <subcellularLocation>
        <location evidence="1">Cytoplasm</location>
    </subcellularLocation>
    <subcellularLocation>
        <location evidence="1">Nucleus</location>
    </subcellularLocation>
</comment>
<dbReference type="Proteomes" id="UP000659654">
    <property type="component" value="Unassembled WGS sequence"/>
</dbReference>
<dbReference type="GO" id="GO:0005634">
    <property type="term" value="C:nucleus"/>
    <property type="evidence" value="ECO:0007669"/>
    <property type="project" value="UniProtKB-SubCell"/>
</dbReference>
<dbReference type="PANTHER" id="PTHR12612">
    <property type="entry name" value="NUCLEAR TRANSPORT FACTOR 2"/>
    <property type="match status" value="1"/>
</dbReference>
<dbReference type="SUPFAM" id="SSF54427">
    <property type="entry name" value="NTF2-like"/>
    <property type="match status" value="1"/>
</dbReference>
<dbReference type="EMBL" id="CAJFCV020000005">
    <property type="protein sequence ID" value="CAG9121221.1"/>
    <property type="molecule type" value="Genomic_DNA"/>
</dbReference>
<evidence type="ECO:0000313" key="3">
    <source>
        <dbReference type="EMBL" id="CAD5230304.1"/>
    </source>
</evidence>
<dbReference type="EMBL" id="CAJFDI010000005">
    <property type="protein sequence ID" value="CAD5230304.1"/>
    <property type="molecule type" value="Genomic_DNA"/>
</dbReference>
<dbReference type="InterPro" id="IPR002075">
    <property type="entry name" value="NTF2_dom"/>
</dbReference>
<dbReference type="Gene3D" id="3.10.450.50">
    <property type="match status" value="1"/>
</dbReference>
<protein>
    <recommendedName>
        <fullName evidence="1">NTF2-related export protein</fullName>
    </recommendedName>
</protein>
<dbReference type="GO" id="GO:0015031">
    <property type="term" value="P:protein transport"/>
    <property type="evidence" value="ECO:0007669"/>
    <property type="project" value="UniProtKB-KW"/>
</dbReference>
<dbReference type="OrthoDB" id="25408at2759"/>
<keyword evidence="1" id="KW-0539">Nucleus</keyword>
<dbReference type="Pfam" id="PF02136">
    <property type="entry name" value="NTF2"/>
    <property type="match status" value="1"/>
</dbReference>
<keyword evidence="1" id="KW-0963">Cytoplasm</keyword>
<comment type="function">
    <text evidence="1">Has a role in nuclear-cytoplasmic transport of proteins and mRNAs.</text>
</comment>
<dbReference type="AlphaFoldDB" id="A0A1I7SJA9"/>
<reference evidence="7" key="1">
    <citation type="submission" date="2016-11" db="UniProtKB">
        <authorList>
            <consortium name="WormBaseParasite"/>
        </authorList>
    </citation>
    <scope>IDENTIFICATION</scope>
</reference>
<dbReference type="InterPro" id="IPR018222">
    <property type="entry name" value="Nuclear_transport_factor_2_euk"/>
</dbReference>